<dbReference type="EMBL" id="AZAC01000034">
    <property type="protein sequence ID" value="KIX12332.1"/>
    <property type="molecule type" value="Genomic_DNA"/>
</dbReference>
<reference evidence="1 2" key="1">
    <citation type="submission" date="2013-11" db="EMBL/GenBank/DDBJ databases">
        <title>Metagenomic analysis of a methanogenic consortium involved in long chain n-alkane degradation.</title>
        <authorList>
            <person name="Davidova I.A."/>
            <person name="Callaghan A.V."/>
            <person name="Wawrik B."/>
            <person name="Pruitt S."/>
            <person name="Marks C."/>
            <person name="Duncan K.E."/>
            <person name="Suflita J.M."/>
        </authorList>
    </citation>
    <scope>NUCLEOTIDE SEQUENCE [LARGE SCALE GENOMIC DNA]</scope>
    <source>
        <strain evidence="1 2">SPR</strain>
    </source>
</reference>
<accession>A0A0D2GBQ5</accession>
<dbReference type="Proteomes" id="UP000032233">
    <property type="component" value="Unassembled WGS sequence"/>
</dbReference>
<protein>
    <submittedName>
        <fullName evidence="1">Uncharacterized protein</fullName>
    </submittedName>
</protein>
<proteinExistence type="predicted"/>
<organism evidence="1 2">
    <name type="scientific">Dethiosulfatarculus sandiegensis</name>
    <dbReference type="NCBI Taxonomy" id="1429043"/>
    <lineage>
        <taxon>Bacteria</taxon>
        <taxon>Pseudomonadati</taxon>
        <taxon>Thermodesulfobacteriota</taxon>
        <taxon>Desulfarculia</taxon>
        <taxon>Desulfarculales</taxon>
        <taxon>Desulfarculaceae</taxon>
        <taxon>Dethiosulfatarculus</taxon>
    </lineage>
</organism>
<gene>
    <name evidence="1" type="ORF">X474_20810</name>
</gene>
<keyword evidence="2" id="KW-1185">Reference proteome</keyword>
<dbReference type="STRING" id="1429043.X474_20810"/>
<evidence type="ECO:0000313" key="2">
    <source>
        <dbReference type="Proteomes" id="UP000032233"/>
    </source>
</evidence>
<sequence>MDNLKQQRFFYFDRSYRPETVFHFFWDFDRLFVMVPWRPKTEFKAGSSALFSGGKAGEYFYIFLTIPGQRSFSRLEARQGSFLSERGLKKQPSG</sequence>
<dbReference type="InParanoid" id="A0A0D2GBQ5"/>
<dbReference type="AlphaFoldDB" id="A0A0D2GBQ5"/>
<name>A0A0D2GBQ5_9BACT</name>
<comment type="caution">
    <text evidence="1">The sequence shown here is derived from an EMBL/GenBank/DDBJ whole genome shotgun (WGS) entry which is preliminary data.</text>
</comment>
<evidence type="ECO:0000313" key="1">
    <source>
        <dbReference type="EMBL" id="KIX12332.1"/>
    </source>
</evidence>